<dbReference type="EC" id="2.1.1.64" evidence="5"/>
<dbReference type="InterPro" id="IPR010233">
    <property type="entry name" value="UbiG_MeTrfase"/>
</dbReference>
<reference evidence="6" key="1">
    <citation type="journal article" date="2022" name="Front. Microbiol.">
        <title>Genome-based taxonomic rearrangement of Oceanobacter-related bacteria including the description of Thalassolituus hydrocarbonoclasticus sp. nov. and Thalassolituus pacificus sp. nov. and emended description of the genus Thalassolituus.</title>
        <authorList>
            <person name="Dong C."/>
            <person name="Wei L."/>
            <person name="Wang J."/>
            <person name="Lai Q."/>
            <person name="Huang Z."/>
            <person name="Shao Z."/>
        </authorList>
    </citation>
    <scope>NUCLEOTIDE SEQUENCE</scope>
    <source>
        <strain evidence="6">59MF3M-4</strain>
    </source>
</reference>
<sequence length="239" mass="26665">MEQTQNVDRAEIAKFEALASRWWDLESEFKPLHDINPLRTNYIDRYAPLAGKTVLDVGCGGGILSEGMANRGAVVTGIDMGEANLNTAKLHALESGVKVSYQCIPVEELAAQQPESFDVVTCLEMLEHVPDPESIIRACYQLVKPGGQVFFSTINRNPKAYAFAILGAEYLMRLLPAGTHDYHKFIKPSELTRWCRNVGLEVQHMTGMVYNPLTKIYKLKDNDVSVNYLMATRKPDSAV</sequence>
<dbReference type="GO" id="GO:0061542">
    <property type="term" value="F:3-demethylubiquinol 3-O-methyltransferase activity"/>
    <property type="evidence" value="ECO:0007669"/>
    <property type="project" value="UniProtKB-UniRule"/>
</dbReference>
<name>A0A9X2WF44_9GAMM</name>
<dbReference type="PANTHER" id="PTHR43464">
    <property type="entry name" value="METHYLTRANSFERASE"/>
    <property type="match status" value="1"/>
</dbReference>
<comment type="catalytic activity">
    <reaction evidence="5">
        <text>a 3-demethylubiquinol + S-adenosyl-L-methionine = a ubiquinol + S-adenosyl-L-homocysteine + H(+)</text>
        <dbReference type="Rhea" id="RHEA:44380"/>
        <dbReference type="Rhea" id="RHEA-COMP:9566"/>
        <dbReference type="Rhea" id="RHEA-COMP:10914"/>
        <dbReference type="ChEBI" id="CHEBI:15378"/>
        <dbReference type="ChEBI" id="CHEBI:17976"/>
        <dbReference type="ChEBI" id="CHEBI:57856"/>
        <dbReference type="ChEBI" id="CHEBI:59789"/>
        <dbReference type="ChEBI" id="CHEBI:84422"/>
        <dbReference type="EC" id="2.1.1.64"/>
    </reaction>
</comment>
<comment type="similarity">
    <text evidence="5">Belongs to the methyltransferase superfamily. UbiG/COQ3 family.</text>
</comment>
<dbReference type="Proteomes" id="UP001147830">
    <property type="component" value="Unassembled WGS sequence"/>
</dbReference>
<reference evidence="6" key="2">
    <citation type="submission" date="2022-08" db="EMBL/GenBank/DDBJ databases">
        <authorList>
            <person name="Dong C."/>
        </authorList>
    </citation>
    <scope>NUCLEOTIDE SEQUENCE</scope>
    <source>
        <strain evidence="6">59MF3M-4</strain>
    </source>
</reference>
<dbReference type="NCBIfam" id="TIGR01983">
    <property type="entry name" value="UbiG"/>
    <property type="match status" value="1"/>
</dbReference>
<keyword evidence="3 5" id="KW-0831">Ubiquinone biosynthesis</keyword>
<accession>A0A9X2WF44</accession>
<dbReference type="RefSeq" id="WP_260975461.1">
    <property type="nucleotide sequence ID" value="NZ_JAOANI010000014.1"/>
</dbReference>
<keyword evidence="2 5" id="KW-0808">Transferase</keyword>
<dbReference type="GO" id="GO:0102208">
    <property type="term" value="F:2-polyprenyl-6-hydroxyphenol methylase activity"/>
    <property type="evidence" value="ECO:0007669"/>
    <property type="project" value="UniProtKB-EC"/>
</dbReference>
<comment type="catalytic activity">
    <reaction evidence="5">
        <text>a 3-(all-trans-polyprenyl)benzene-1,2-diol + S-adenosyl-L-methionine = a 2-methoxy-6-(all-trans-polyprenyl)phenol + S-adenosyl-L-homocysteine + H(+)</text>
        <dbReference type="Rhea" id="RHEA:31411"/>
        <dbReference type="Rhea" id="RHEA-COMP:9550"/>
        <dbReference type="Rhea" id="RHEA-COMP:9551"/>
        <dbReference type="ChEBI" id="CHEBI:15378"/>
        <dbReference type="ChEBI" id="CHEBI:57856"/>
        <dbReference type="ChEBI" id="CHEBI:59789"/>
        <dbReference type="ChEBI" id="CHEBI:62729"/>
        <dbReference type="ChEBI" id="CHEBI:62731"/>
        <dbReference type="EC" id="2.1.1.222"/>
    </reaction>
</comment>
<dbReference type="EMBL" id="JAOANI010000014">
    <property type="protein sequence ID" value="MCT7358557.1"/>
    <property type="molecule type" value="Genomic_DNA"/>
</dbReference>
<evidence type="ECO:0000256" key="4">
    <source>
        <dbReference type="ARBA" id="ARBA00022691"/>
    </source>
</evidence>
<feature type="binding site" evidence="5">
    <location>
        <position position="58"/>
    </location>
    <ligand>
        <name>S-adenosyl-L-methionine</name>
        <dbReference type="ChEBI" id="CHEBI:59789"/>
    </ligand>
</feature>
<dbReference type="GO" id="GO:0032259">
    <property type="term" value="P:methylation"/>
    <property type="evidence" value="ECO:0007669"/>
    <property type="project" value="UniProtKB-KW"/>
</dbReference>
<evidence type="ECO:0000313" key="6">
    <source>
        <dbReference type="EMBL" id="MCT7358557.1"/>
    </source>
</evidence>
<keyword evidence="7" id="KW-1185">Reference proteome</keyword>
<feature type="binding site" evidence="5">
    <location>
        <position position="39"/>
    </location>
    <ligand>
        <name>S-adenosyl-L-methionine</name>
        <dbReference type="ChEBI" id="CHEBI:59789"/>
    </ligand>
</feature>
<dbReference type="FunFam" id="3.40.50.150:FF:000028">
    <property type="entry name" value="Ubiquinone biosynthesis O-methyltransferase"/>
    <property type="match status" value="1"/>
</dbReference>
<dbReference type="CDD" id="cd02440">
    <property type="entry name" value="AdoMet_MTases"/>
    <property type="match status" value="1"/>
</dbReference>
<evidence type="ECO:0000256" key="2">
    <source>
        <dbReference type="ARBA" id="ARBA00022679"/>
    </source>
</evidence>
<protein>
    <recommendedName>
        <fullName evidence="5">Ubiquinone biosynthesis O-methyltransferase</fullName>
    </recommendedName>
    <alternativeName>
        <fullName evidence="5">2-polyprenyl-6-hydroxyphenol methylase</fullName>
        <ecNumber evidence="5">2.1.1.222</ecNumber>
    </alternativeName>
    <alternativeName>
        <fullName evidence="5">3-demethylubiquinone 3-O-methyltransferase</fullName>
        <ecNumber evidence="5">2.1.1.64</ecNumber>
    </alternativeName>
</protein>
<dbReference type="HAMAP" id="MF_00472">
    <property type="entry name" value="UbiG"/>
    <property type="match status" value="1"/>
</dbReference>
<dbReference type="PANTHER" id="PTHR43464:SF19">
    <property type="entry name" value="UBIQUINONE BIOSYNTHESIS O-METHYLTRANSFERASE, MITOCHONDRIAL"/>
    <property type="match status" value="1"/>
</dbReference>
<comment type="caution">
    <text evidence="6">The sequence shown here is derived from an EMBL/GenBank/DDBJ whole genome shotgun (WGS) entry which is preliminary data.</text>
</comment>
<dbReference type="EC" id="2.1.1.222" evidence="5"/>
<dbReference type="SUPFAM" id="SSF53335">
    <property type="entry name" value="S-adenosyl-L-methionine-dependent methyltransferases"/>
    <property type="match status" value="1"/>
</dbReference>
<evidence type="ECO:0000256" key="5">
    <source>
        <dbReference type="HAMAP-Rule" id="MF_00472"/>
    </source>
</evidence>
<dbReference type="Pfam" id="PF13489">
    <property type="entry name" value="Methyltransf_23"/>
    <property type="match status" value="1"/>
</dbReference>
<evidence type="ECO:0000313" key="7">
    <source>
        <dbReference type="Proteomes" id="UP001147830"/>
    </source>
</evidence>
<comment type="function">
    <text evidence="5">O-methyltransferase that catalyzes the 2 O-methylation steps in the ubiquinone biosynthetic pathway.</text>
</comment>
<dbReference type="GO" id="GO:0010420">
    <property type="term" value="F:polyprenyldihydroxybenzoate methyltransferase activity"/>
    <property type="evidence" value="ECO:0007669"/>
    <property type="project" value="InterPro"/>
</dbReference>
<organism evidence="6 7">
    <name type="scientific">Thalassolituus pacificus</name>
    <dbReference type="NCBI Taxonomy" id="2975440"/>
    <lineage>
        <taxon>Bacteria</taxon>
        <taxon>Pseudomonadati</taxon>
        <taxon>Pseudomonadota</taxon>
        <taxon>Gammaproteobacteria</taxon>
        <taxon>Oceanospirillales</taxon>
        <taxon>Oceanospirillaceae</taxon>
        <taxon>Thalassolituus</taxon>
    </lineage>
</organism>
<feature type="binding site" evidence="5">
    <location>
        <position position="123"/>
    </location>
    <ligand>
        <name>S-adenosyl-L-methionine</name>
        <dbReference type="ChEBI" id="CHEBI:59789"/>
    </ligand>
</feature>
<dbReference type="AlphaFoldDB" id="A0A9X2WF44"/>
<keyword evidence="1 5" id="KW-0489">Methyltransferase</keyword>
<evidence type="ECO:0000256" key="1">
    <source>
        <dbReference type="ARBA" id="ARBA00022603"/>
    </source>
</evidence>
<keyword evidence="4 5" id="KW-0949">S-adenosyl-L-methionine</keyword>
<gene>
    <name evidence="5 6" type="primary">ubiG</name>
    <name evidence="6" type="ORF">NYR02_05930</name>
</gene>
<evidence type="ECO:0000256" key="3">
    <source>
        <dbReference type="ARBA" id="ARBA00022688"/>
    </source>
</evidence>
<dbReference type="InterPro" id="IPR029063">
    <property type="entry name" value="SAM-dependent_MTases_sf"/>
</dbReference>
<dbReference type="Gene3D" id="3.40.50.150">
    <property type="entry name" value="Vaccinia Virus protein VP39"/>
    <property type="match status" value="1"/>
</dbReference>
<feature type="binding site" evidence="5">
    <location>
        <position position="79"/>
    </location>
    <ligand>
        <name>S-adenosyl-L-methionine</name>
        <dbReference type="ChEBI" id="CHEBI:59789"/>
    </ligand>
</feature>
<comment type="pathway">
    <text evidence="5">Cofactor biosynthesis; ubiquinone biosynthesis.</text>
</comment>
<proteinExistence type="inferred from homology"/>